<name>A0A1H9RUI9_9BACI</name>
<dbReference type="InterPro" id="IPR003313">
    <property type="entry name" value="AraC-bd"/>
</dbReference>
<evidence type="ECO:0000256" key="2">
    <source>
        <dbReference type="ARBA" id="ARBA00023125"/>
    </source>
</evidence>
<dbReference type="Pfam" id="PF02311">
    <property type="entry name" value="AraC_binding"/>
    <property type="match status" value="1"/>
</dbReference>
<keyword evidence="2 5" id="KW-0238">DNA-binding</keyword>
<reference evidence="6" key="1">
    <citation type="submission" date="2016-10" db="EMBL/GenBank/DDBJ databases">
        <authorList>
            <person name="Varghese N."/>
            <person name="Submissions S."/>
        </authorList>
    </citation>
    <scope>NUCLEOTIDE SEQUENCE [LARGE SCALE GENOMIC DNA]</scope>
    <source>
        <strain evidence="6">S9</strain>
    </source>
</reference>
<dbReference type="PRINTS" id="PR00032">
    <property type="entry name" value="HTHARAC"/>
</dbReference>
<dbReference type="InterPro" id="IPR009057">
    <property type="entry name" value="Homeodomain-like_sf"/>
</dbReference>
<dbReference type="InterPro" id="IPR018062">
    <property type="entry name" value="HTH_AraC-typ_CS"/>
</dbReference>
<evidence type="ECO:0000256" key="1">
    <source>
        <dbReference type="ARBA" id="ARBA00023015"/>
    </source>
</evidence>
<dbReference type="InterPro" id="IPR037923">
    <property type="entry name" value="HTH-like"/>
</dbReference>
<dbReference type="AlphaFoldDB" id="A0A1H9RUI9"/>
<dbReference type="PROSITE" id="PS01124">
    <property type="entry name" value="HTH_ARAC_FAMILY_2"/>
    <property type="match status" value="1"/>
</dbReference>
<dbReference type="Pfam" id="PF12833">
    <property type="entry name" value="HTH_18"/>
    <property type="match status" value="1"/>
</dbReference>
<protein>
    <submittedName>
        <fullName evidence="5">AraC-type DNA-binding protein</fullName>
    </submittedName>
</protein>
<evidence type="ECO:0000259" key="4">
    <source>
        <dbReference type="PROSITE" id="PS01124"/>
    </source>
</evidence>
<sequence length="284" mass="32573">MPENLFSSRRYSFSAHDKSLPLFIETIGYNSQESTISRPAGYPYIHWLQTVSGEGNFRTGSEIFTLNEGEGIFLPANIPHQYEPAGKQWATVYLTFGGGAAESILLGLKLNQAVVLKDTQDNKLQKTLMDLMENVRKQPRALPLEVSSYIYNFLILLRKYGAFNFQPSLTSKMARIEPLIDWMSHYYSQNIGLQEMEQKAGISSQYLSKLFKETMGTSPYSYLVQVRIRKAKEFLIKEPELPLKEISRMTGFEDVSHFIATFRKKEGLTPGNYRKLHTETRELE</sequence>
<dbReference type="PROSITE" id="PS00041">
    <property type="entry name" value="HTH_ARAC_FAMILY_1"/>
    <property type="match status" value="1"/>
</dbReference>
<evidence type="ECO:0000313" key="5">
    <source>
        <dbReference type="EMBL" id="SER76218.1"/>
    </source>
</evidence>
<dbReference type="PANTHER" id="PTHR43280">
    <property type="entry name" value="ARAC-FAMILY TRANSCRIPTIONAL REGULATOR"/>
    <property type="match status" value="1"/>
</dbReference>
<evidence type="ECO:0000256" key="3">
    <source>
        <dbReference type="ARBA" id="ARBA00023163"/>
    </source>
</evidence>
<keyword evidence="6" id="KW-1185">Reference proteome</keyword>
<dbReference type="SUPFAM" id="SSF46689">
    <property type="entry name" value="Homeodomain-like"/>
    <property type="match status" value="2"/>
</dbReference>
<evidence type="ECO:0000313" key="6">
    <source>
        <dbReference type="Proteomes" id="UP000198571"/>
    </source>
</evidence>
<dbReference type="InterPro" id="IPR020449">
    <property type="entry name" value="Tscrpt_reg_AraC-type_HTH"/>
</dbReference>
<dbReference type="SUPFAM" id="SSF51215">
    <property type="entry name" value="Regulatory protein AraC"/>
    <property type="match status" value="1"/>
</dbReference>
<dbReference type="RefSeq" id="WP_093048432.1">
    <property type="nucleotide sequence ID" value="NZ_FOGT01000003.1"/>
</dbReference>
<dbReference type="Proteomes" id="UP000198571">
    <property type="component" value="Unassembled WGS sequence"/>
</dbReference>
<dbReference type="Gene3D" id="2.60.120.280">
    <property type="entry name" value="Regulatory protein AraC"/>
    <property type="match status" value="1"/>
</dbReference>
<dbReference type="OrthoDB" id="185320at2"/>
<accession>A0A1H9RUI9</accession>
<dbReference type="InterPro" id="IPR018060">
    <property type="entry name" value="HTH_AraC"/>
</dbReference>
<feature type="domain" description="HTH araC/xylS-type" evidence="4">
    <location>
        <begin position="177"/>
        <end position="276"/>
    </location>
</feature>
<dbReference type="SMART" id="SM00342">
    <property type="entry name" value="HTH_ARAC"/>
    <property type="match status" value="1"/>
</dbReference>
<gene>
    <name evidence="5" type="ORF">SAMN05518684_103336</name>
</gene>
<dbReference type="GO" id="GO:0003700">
    <property type="term" value="F:DNA-binding transcription factor activity"/>
    <property type="evidence" value="ECO:0007669"/>
    <property type="project" value="InterPro"/>
</dbReference>
<dbReference type="Gene3D" id="1.10.10.60">
    <property type="entry name" value="Homeodomain-like"/>
    <property type="match status" value="2"/>
</dbReference>
<organism evidence="5 6">
    <name type="scientific">Salipaludibacillus aurantiacus</name>
    <dbReference type="NCBI Taxonomy" id="1601833"/>
    <lineage>
        <taxon>Bacteria</taxon>
        <taxon>Bacillati</taxon>
        <taxon>Bacillota</taxon>
        <taxon>Bacilli</taxon>
        <taxon>Bacillales</taxon>
        <taxon>Bacillaceae</taxon>
    </lineage>
</organism>
<proteinExistence type="predicted"/>
<keyword evidence="1" id="KW-0805">Transcription regulation</keyword>
<dbReference type="PANTHER" id="PTHR43280:SF2">
    <property type="entry name" value="HTH-TYPE TRANSCRIPTIONAL REGULATOR EXSA"/>
    <property type="match status" value="1"/>
</dbReference>
<dbReference type="STRING" id="1601833.SAMN05518684_103336"/>
<dbReference type="EMBL" id="FOGT01000003">
    <property type="protein sequence ID" value="SER76218.1"/>
    <property type="molecule type" value="Genomic_DNA"/>
</dbReference>
<dbReference type="GO" id="GO:0043565">
    <property type="term" value="F:sequence-specific DNA binding"/>
    <property type="evidence" value="ECO:0007669"/>
    <property type="project" value="InterPro"/>
</dbReference>
<keyword evidence="3" id="KW-0804">Transcription</keyword>